<dbReference type="InterPro" id="IPR018022">
    <property type="entry name" value="IPT"/>
</dbReference>
<comment type="similarity">
    <text evidence="3 10 13">Belongs to the IPP transferase family.</text>
</comment>
<evidence type="ECO:0000256" key="5">
    <source>
        <dbReference type="ARBA" id="ARBA00022694"/>
    </source>
</evidence>
<evidence type="ECO:0000256" key="1">
    <source>
        <dbReference type="ARBA" id="ARBA00001946"/>
    </source>
</evidence>
<feature type="binding site" evidence="10">
    <location>
        <begin position="18"/>
        <end position="25"/>
    </location>
    <ligand>
        <name>ATP</name>
        <dbReference type="ChEBI" id="CHEBI:30616"/>
    </ligand>
</feature>
<dbReference type="SUPFAM" id="SSF52540">
    <property type="entry name" value="P-loop containing nucleoside triphosphate hydrolases"/>
    <property type="match status" value="2"/>
</dbReference>
<evidence type="ECO:0000256" key="7">
    <source>
        <dbReference type="ARBA" id="ARBA00022840"/>
    </source>
</evidence>
<keyword evidence="8 10" id="KW-0460">Magnesium</keyword>
<evidence type="ECO:0000256" key="10">
    <source>
        <dbReference type="HAMAP-Rule" id="MF_00185"/>
    </source>
</evidence>
<evidence type="ECO:0000256" key="4">
    <source>
        <dbReference type="ARBA" id="ARBA00022679"/>
    </source>
</evidence>
<gene>
    <name evidence="10" type="primary">miaA</name>
    <name evidence="14" type="ORF">US91_C0003G0045</name>
</gene>
<dbReference type="GO" id="GO:0006400">
    <property type="term" value="P:tRNA modification"/>
    <property type="evidence" value="ECO:0007669"/>
    <property type="project" value="TreeGrafter"/>
</dbReference>
<name>A0A0G0K5J9_9BACT</name>
<comment type="caution">
    <text evidence="14">The sequence shown here is derived from an EMBL/GenBank/DDBJ whole genome shotgun (WGS) entry which is preliminary data.</text>
</comment>
<comment type="catalytic activity">
    <reaction evidence="9 10 11">
        <text>adenosine(37) in tRNA + dimethylallyl diphosphate = N(6)-dimethylallyladenosine(37) in tRNA + diphosphate</text>
        <dbReference type="Rhea" id="RHEA:26482"/>
        <dbReference type="Rhea" id="RHEA-COMP:10162"/>
        <dbReference type="Rhea" id="RHEA-COMP:10375"/>
        <dbReference type="ChEBI" id="CHEBI:33019"/>
        <dbReference type="ChEBI" id="CHEBI:57623"/>
        <dbReference type="ChEBI" id="CHEBI:74411"/>
        <dbReference type="ChEBI" id="CHEBI:74415"/>
        <dbReference type="EC" id="2.5.1.75"/>
    </reaction>
</comment>
<evidence type="ECO:0000256" key="3">
    <source>
        <dbReference type="ARBA" id="ARBA00005842"/>
    </source>
</evidence>
<comment type="caution">
    <text evidence="10">Lacks conserved residue(s) required for the propagation of feature annotation.</text>
</comment>
<reference evidence="14 15" key="1">
    <citation type="journal article" date="2015" name="Nature">
        <title>rRNA introns, odd ribosomes, and small enigmatic genomes across a large radiation of phyla.</title>
        <authorList>
            <person name="Brown C.T."/>
            <person name="Hug L.A."/>
            <person name="Thomas B.C."/>
            <person name="Sharon I."/>
            <person name="Castelle C.J."/>
            <person name="Singh A."/>
            <person name="Wilkins M.J."/>
            <person name="Williams K.H."/>
            <person name="Banfield J.F."/>
        </authorList>
    </citation>
    <scope>NUCLEOTIDE SEQUENCE [LARGE SCALE GENOMIC DNA]</scope>
</reference>
<dbReference type="GO" id="GO:0005524">
    <property type="term" value="F:ATP binding"/>
    <property type="evidence" value="ECO:0007669"/>
    <property type="project" value="UniProtKB-UniRule"/>
</dbReference>
<keyword evidence="6 10" id="KW-0547">Nucleotide-binding</keyword>
<dbReference type="EMBL" id="LBUU01000003">
    <property type="protein sequence ID" value="KKQ70715.1"/>
    <property type="molecule type" value="Genomic_DNA"/>
</dbReference>
<comment type="function">
    <text evidence="2 10 12">Catalyzes the transfer of a dimethylallyl group onto the adenine at position 37 in tRNAs that read codons beginning with uridine, leading to the formation of N6-(dimethylallyl)adenosine (i(6)A).</text>
</comment>
<dbReference type="Pfam" id="PF01715">
    <property type="entry name" value="IPPT"/>
    <property type="match status" value="1"/>
</dbReference>
<dbReference type="HAMAP" id="MF_00185">
    <property type="entry name" value="IPP_trans"/>
    <property type="match status" value="1"/>
</dbReference>
<evidence type="ECO:0000256" key="6">
    <source>
        <dbReference type="ARBA" id="ARBA00022741"/>
    </source>
</evidence>
<comment type="subunit">
    <text evidence="10">Monomer.</text>
</comment>
<evidence type="ECO:0000256" key="11">
    <source>
        <dbReference type="RuleBase" id="RU003783"/>
    </source>
</evidence>
<dbReference type="NCBIfam" id="TIGR00174">
    <property type="entry name" value="miaA"/>
    <property type="match status" value="1"/>
</dbReference>
<sequence length="332" mass="38702">MNNKKNQVNKKKAIVIVGTTASGKTALAVDLACKFNGEVVSADSRQVYKHMDIGTGKDLAEYTIKSEIGNRKSEITIPYHLIDVVHPNVPFDLAKWLDGAKLALKDICAREKLPVIAGGTGLYVQALVDGFNLSSQGEDKELRLELEKKNKEELFNMLLDLDEKFANKLNNSERNNKRRLIRYIEINKQGEMIKDNGLKKNNEYEYLIIGIEWPREIIKERIHKRLIDRLEKEDMVGEVVRLHDEEKVSWKRLESFGLEYKFIAQYLQKKFTYDEMVEKLDIASGQYAKRQMTWLRRWEKQGTKIFWINNKEEAQDMVKDFVHCLDKNKEKC</sequence>
<dbReference type="GO" id="GO:0052381">
    <property type="term" value="F:tRNA dimethylallyltransferase activity"/>
    <property type="evidence" value="ECO:0007669"/>
    <property type="project" value="UniProtKB-UniRule"/>
</dbReference>
<evidence type="ECO:0000256" key="12">
    <source>
        <dbReference type="RuleBase" id="RU003784"/>
    </source>
</evidence>
<dbReference type="EC" id="2.5.1.75" evidence="10"/>
<dbReference type="AlphaFoldDB" id="A0A0G0K5J9"/>
<feature type="region of interest" description="Interaction with substrate tRNA" evidence="10">
    <location>
        <begin position="43"/>
        <end position="46"/>
    </location>
</feature>
<feature type="site" description="Interaction with substrate tRNA" evidence="10">
    <location>
        <position position="143"/>
    </location>
</feature>
<dbReference type="InterPro" id="IPR027417">
    <property type="entry name" value="P-loop_NTPase"/>
</dbReference>
<proteinExistence type="inferred from homology"/>
<dbReference type="InterPro" id="IPR039657">
    <property type="entry name" value="Dimethylallyltransferase"/>
</dbReference>
<keyword evidence="7 10" id="KW-0067">ATP-binding</keyword>
<keyword evidence="4 10" id="KW-0808">Transferase</keyword>
<protein>
    <recommendedName>
        <fullName evidence="10">tRNA dimethylallyltransferase</fullName>
        <ecNumber evidence="10">2.5.1.75</ecNumber>
    </recommendedName>
    <alternativeName>
        <fullName evidence="10">Dimethylallyl diphosphate:tRNA dimethylallyltransferase</fullName>
        <shortName evidence="10">DMAPP:tRNA dimethylallyltransferase</shortName>
        <shortName evidence="10">DMATase</shortName>
    </alternativeName>
    <alternativeName>
        <fullName evidence="10">Isopentenyl-diphosphate:tRNA isopentenyltransferase</fullName>
        <shortName evidence="10">IPP transferase</shortName>
        <shortName evidence="10">IPPT</shortName>
        <shortName evidence="10">IPTase</shortName>
    </alternativeName>
</protein>
<evidence type="ECO:0000313" key="15">
    <source>
        <dbReference type="Proteomes" id="UP000034022"/>
    </source>
</evidence>
<dbReference type="PATRIC" id="fig|1618638.3.peg.393"/>
<dbReference type="Proteomes" id="UP000034022">
    <property type="component" value="Unassembled WGS sequence"/>
</dbReference>
<feature type="site" description="Interaction with substrate tRNA" evidence="10">
    <location>
        <position position="120"/>
    </location>
</feature>
<organism evidence="14 15">
    <name type="scientific">Candidatus Falkowbacteria bacterium GW2011_GWE1_38_31</name>
    <dbReference type="NCBI Taxonomy" id="1618638"/>
    <lineage>
        <taxon>Bacteria</taxon>
        <taxon>Candidatus Falkowiibacteriota</taxon>
    </lineage>
</organism>
<dbReference type="Gene3D" id="3.40.50.300">
    <property type="entry name" value="P-loop containing nucleotide triphosphate hydrolases"/>
    <property type="match status" value="1"/>
</dbReference>
<evidence type="ECO:0000256" key="8">
    <source>
        <dbReference type="ARBA" id="ARBA00022842"/>
    </source>
</evidence>
<accession>A0A0G0K5J9</accession>
<keyword evidence="5 10" id="KW-0819">tRNA processing</keyword>
<evidence type="ECO:0000256" key="9">
    <source>
        <dbReference type="ARBA" id="ARBA00049563"/>
    </source>
</evidence>
<dbReference type="Gene3D" id="1.10.20.140">
    <property type="match status" value="1"/>
</dbReference>
<dbReference type="PANTHER" id="PTHR11088">
    <property type="entry name" value="TRNA DIMETHYLALLYLTRANSFERASE"/>
    <property type="match status" value="1"/>
</dbReference>
<comment type="cofactor">
    <cofactor evidence="1 10">
        <name>Mg(2+)</name>
        <dbReference type="ChEBI" id="CHEBI:18420"/>
    </cofactor>
</comment>
<dbReference type="PANTHER" id="PTHR11088:SF60">
    <property type="entry name" value="TRNA DIMETHYLALLYLTRANSFERASE"/>
    <property type="match status" value="1"/>
</dbReference>
<feature type="binding site" evidence="10">
    <location>
        <begin position="20"/>
        <end position="25"/>
    </location>
    <ligand>
        <name>substrate</name>
    </ligand>
</feature>
<evidence type="ECO:0000256" key="2">
    <source>
        <dbReference type="ARBA" id="ARBA00003213"/>
    </source>
</evidence>
<evidence type="ECO:0000256" key="13">
    <source>
        <dbReference type="RuleBase" id="RU003785"/>
    </source>
</evidence>
<evidence type="ECO:0000313" key="14">
    <source>
        <dbReference type="EMBL" id="KKQ70715.1"/>
    </source>
</evidence>